<gene>
    <name evidence="2" type="ORF">SI8410_06009390</name>
</gene>
<evidence type="ECO:0000313" key="2">
    <source>
        <dbReference type="EMBL" id="CAA7398725.1"/>
    </source>
</evidence>
<sequence length="249" mass="25920">MGTAGRRRHSSAGGAAAVVRGAVALRRETPGEAPPVGAVVVDHVSPPHPAHPPPAGGVQRLVHPRCSRAAALRRWPRRPRRAALAGEVPERGHKRRLRPVGLHEPSPRGPVVGVPQARVEPHRPLRREGYSGFCQVLEVPDGDAVDEKGVRVHVEGGDGAGGVAGDELELDVDLGEEKLLLGLEAGAGGAVQGQGEEAALVEDLGPVGTPGEVNVLVEVAGFDGNQHAGCQDRDRERESGVMQKGARVG</sequence>
<feature type="compositionally biased region" description="Basic and acidic residues" evidence="1">
    <location>
        <begin position="230"/>
        <end position="239"/>
    </location>
</feature>
<proteinExistence type="predicted"/>
<dbReference type="Proteomes" id="UP000663760">
    <property type="component" value="Chromosome 6"/>
</dbReference>
<keyword evidence="3" id="KW-1185">Reference proteome</keyword>
<feature type="region of interest" description="Disordered" evidence="1">
    <location>
        <begin position="226"/>
        <end position="249"/>
    </location>
</feature>
<evidence type="ECO:0000256" key="1">
    <source>
        <dbReference type="SAM" id="MobiDB-lite"/>
    </source>
</evidence>
<name>A0A7I8KP48_SPIIN</name>
<protein>
    <submittedName>
        <fullName evidence="2">Uncharacterized protein</fullName>
    </submittedName>
</protein>
<reference evidence="2" key="1">
    <citation type="submission" date="2020-02" db="EMBL/GenBank/DDBJ databases">
        <authorList>
            <person name="Scholz U."/>
            <person name="Mascher M."/>
            <person name="Fiebig A."/>
        </authorList>
    </citation>
    <scope>NUCLEOTIDE SEQUENCE</scope>
</reference>
<dbReference type="AlphaFoldDB" id="A0A7I8KP48"/>
<evidence type="ECO:0000313" key="3">
    <source>
        <dbReference type="Proteomes" id="UP000663760"/>
    </source>
</evidence>
<dbReference type="EMBL" id="LR746269">
    <property type="protein sequence ID" value="CAA7398725.1"/>
    <property type="molecule type" value="Genomic_DNA"/>
</dbReference>
<accession>A0A7I8KP48</accession>
<organism evidence="2 3">
    <name type="scientific">Spirodela intermedia</name>
    <name type="common">Intermediate duckweed</name>
    <dbReference type="NCBI Taxonomy" id="51605"/>
    <lineage>
        <taxon>Eukaryota</taxon>
        <taxon>Viridiplantae</taxon>
        <taxon>Streptophyta</taxon>
        <taxon>Embryophyta</taxon>
        <taxon>Tracheophyta</taxon>
        <taxon>Spermatophyta</taxon>
        <taxon>Magnoliopsida</taxon>
        <taxon>Liliopsida</taxon>
        <taxon>Araceae</taxon>
        <taxon>Lemnoideae</taxon>
        <taxon>Spirodela</taxon>
    </lineage>
</organism>